<evidence type="ECO:0000313" key="3">
    <source>
        <dbReference type="EMBL" id="ADM32430.1"/>
    </source>
</evidence>
<name>I6LLR6_WHEAT</name>
<dbReference type="EMBL" id="KC614615">
    <property type="protein sequence ID" value="AGG68543.1"/>
    <property type="molecule type" value="Genomic_DNA"/>
</dbReference>
<evidence type="ECO:0000256" key="1">
    <source>
        <dbReference type="SAM" id="MobiDB-lite"/>
    </source>
</evidence>
<dbReference type="EMBL" id="KC614614">
    <property type="protein sequence ID" value="AGG68542.1"/>
    <property type="molecule type" value="Genomic_DNA"/>
</dbReference>
<accession>I6LLR6</accession>
<feature type="compositionally biased region" description="Gly residues" evidence="1">
    <location>
        <begin position="9"/>
        <end position="19"/>
    </location>
</feature>
<reference evidence="4" key="1">
    <citation type="journal article" date="2013" name="Theor. Appl. Genet.">
        <title>Haplotype dictionary for the Rht-1 loci in wheat.</title>
        <authorList>
            <person name="Wilhelm E.P."/>
            <person name="Mackay I.J."/>
            <person name="Saville R.J."/>
            <person name="Korolev A.V."/>
            <person name="Balfourier F."/>
            <person name="Greenland A.J."/>
            <person name="Boulton M.I."/>
            <person name="Powell W."/>
        </authorList>
    </citation>
    <scope>NUCLEOTIDE SEQUENCE</scope>
</reference>
<dbReference type="InterPro" id="IPR038088">
    <property type="entry name" value="DELLA_N_sf"/>
</dbReference>
<gene>
    <name evidence="4" type="primary">Rht-B1</name>
</gene>
<dbReference type="Pfam" id="PF12041">
    <property type="entry name" value="DELLA"/>
    <property type="match status" value="1"/>
</dbReference>
<dbReference type="EMBL" id="KC614613">
    <property type="protein sequence ID" value="AGG68541.1"/>
    <property type="molecule type" value="Genomic_DNA"/>
</dbReference>
<proteinExistence type="evidence at transcript level"/>
<sequence length="63" mass="6314">MKREYQDAGGSGGGGGGMGSSEDKMMVSGSAAAGEGEEVDELLAALGYKVRASDMADVAQKLE</sequence>
<dbReference type="Gene3D" id="1.10.10.1290">
    <property type="entry name" value="Transcriptional regulator DELLA, N-terminal domain"/>
    <property type="match status" value="1"/>
</dbReference>
<dbReference type="AlphaFoldDB" id="I6LLR6"/>
<evidence type="ECO:0000313" key="4">
    <source>
        <dbReference type="EMBL" id="AGG68479.1"/>
    </source>
</evidence>
<dbReference type="InterPro" id="IPR021914">
    <property type="entry name" value="TF_DELLA_N"/>
</dbReference>
<feature type="region of interest" description="Disordered" evidence="1">
    <location>
        <begin position="1"/>
        <end position="34"/>
    </location>
</feature>
<reference evidence="3" key="2">
    <citation type="submission" date="2013-02" db="EMBL/GenBank/DDBJ databases">
        <title>Isolation of Rht-1 genes encoding DELLA protein in wheat.</title>
        <authorList>
            <person name="Li A.X."/>
            <person name="Yang W.L."/>
            <person name="Liu D.C."/>
            <person name="Zhang A.M."/>
        </authorList>
    </citation>
    <scope>NUCLEOTIDE SEQUENCE</scope>
</reference>
<dbReference type="EMBL" id="KC614617">
    <property type="protein sequence ID" value="AGG68545.1"/>
    <property type="molecule type" value="Genomic_DNA"/>
</dbReference>
<dbReference type="EMBL" id="JX993605">
    <property type="protein sequence ID" value="AGG68479.1"/>
    <property type="molecule type" value="Genomic_DNA"/>
</dbReference>
<protein>
    <submittedName>
        <fullName evidence="3 4">Truncated DELLA protein</fullName>
    </submittedName>
</protein>
<reference evidence="5" key="3">
    <citation type="journal article" date="2018" name="Plant Biotechnol. J.">
        <title>TaCOLD1 defines a new regulator of plant height in bread wheat.</title>
        <authorList>
            <person name="Dong H."/>
            <person name="Yan S."/>
            <person name="Liu J."/>
            <person name="Liu P."/>
            <person name="Sun J."/>
        </authorList>
    </citation>
    <scope>NUCLEOTIDE SEQUENCE</scope>
</reference>
<dbReference type="EMBL" id="GQ451335">
    <property type="protein sequence ID" value="ADM32430.1"/>
    <property type="molecule type" value="Genomic_DNA"/>
</dbReference>
<feature type="domain" description="Transcriptional factor DELLA N-terminal" evidence="2">
    <location>
        <begin position="40"/>
        <end position="63"/>
    </location>
</feature>
<organism evidence="3">
    <name type="scientific">Triticum aestivum</name>
    <name type="common">Wheat</name>
    <dbReference type="NCBI Taxonomy" id="4565"/>
    <lineage>
        <taxon>Eukaryota</taxon>
        <taxon>Viridiplantae</taxon>
        <taxon>Streptophyta</taxon>
        <taxon>Embryophyta</taxon>
        <taxon>Tracheophyta</taxon>
        <taxon>Spermatophyta</taxon>
        <taxon>Magnoliopsida</taxon>
        <taxon>Liliopsida</taxon>
        <taxon>Poales</taxon>
        <taxon>Poaceae</taxon>
        <taxon>BOP clade</taxon>
        <taxon>Pooideae</taxon>
        <taxon>Triticodae</taxon>
        <taxon>Triticeae</taxon>
        <taxon>Triticinae</taxon>
        <taxon>Triticum</taxon>
    </lineage>
</organism>
<evidence type="ECO:0000259" key="2">
    <source>
        <dbReference type="Pfam" id="PF12041"/>
    </source>
</evidence>
<dbReference type="EMBL" id="KC614616">
    <property type="protein sequence ID" value="AGG68544.1"/>
    <property type="molecule type" value="Genomic_DNA"/>
</dbReference>
<evidence type="ECO:0000313" key="5">
    <source>
        <dbReference type="EMBL" id="AXY05357.1"/>
    </source>
</evidence>
<dbReference type="EMBL" id="MG681100">
    <property type="protein sequence ID" value="AXY05357.1"/>
    <property type="molecule type" value="mRNA"/>
</dbReference>